<dbReference type="SUPFAM" id="SSF56349">
    <property type="entry name" value="DNA breaking-rejoining enzymes"/>
    <property type="match status" value="1"/>
</dbReference>
<keyword evidence="1" id="KW-0238">DNA-binding</keyword>
<keyword evidence="4" id="KW-1185">Reference proteome</keyword>
<dbReference type="InterPro" id="IPR010998">
    <property type="entry name" value="Integrase_recombinase_N"/>
</dbReference>
<name>A0A813HPT9_POLGL</name>
<evidence type="ECO:0000313" key="3">
    <source>
        <dbReference type="EMBL" id="CAE8639430.1"/>
    </source>
</evidence>
<dbReference type="InterPro" id="IPR052925">
    <property type="entry name" value="Phage_Integrase-like_Recomb"/>
</dbReference>
<gene>
    <name evidence="3" type="ORF">PGLA1383_LOCUS54469</name>
</gene>
<dbReference type="SUPFAM" id="SSF47823">
    <property type="entry name" value="lambda integrase-like, N-terminal domain"/>
    <property type="match status" value="1"/>
</dbReference>
<dbReference type="AlphaFoldDB" id="A0A813HPT9"/>
<keyword evidence="2" id="KW-0233">DNA recombination</keyword>
<accession>A0A813HPT9</accession>
<dbReference type="OrthoDB" id="423651at2759"/>
<dbReference type="GO" id="GO:0015074">
    <property type="term" value="P:DNA integration"/>
    <property type="evidence" value="ECO:0007669"/>
    <property type="project" value="InterPro"/>
</dbReference>
<dbReference type="Proteomes" id="UP000654075">
    <property type="component" value="Unassembled WGS sequence"/>
</dbReference>
<dbReference type="PANTHER" id="PTHR34605:SF4">
    <property type="entry name" value="DNA ADENINE METHYLTRANSFERASE"/>
    <property type="match status" value="1"/>
</dbReference>
<dbReference type="PANTHER" id="PTHR34605">
    <property type="entry name" value="PHAGE_INTEGRASE DOMAIN-CONTAINING PROTEIN"/>
    <property type="match status" value="1"/>
</dbReference>
<evidence type="ECO:0008006" key="5">
    <source>
        <dbReference type="Google" id="ProtNLM"/>
    </source>
</evidence>
<evidence type="ECO:0000256" key="1">
    <source>
        <dbReference type="ARBA" id="ARBA00023125"/>
    </source>
</evidence>
<evidence type="ECO:0000256" key="2">
    <source>
        <dbReference type="ARBA" id="ARBA00023172"/>
    </source>
</evidence>
<sequence length="384" mass="43117">MSRLAGTTRRCYDNQWGWWAFFCRAKNLDRLRSVCRDNAREEEDLFLEYIVRCSANVPQALGIVKLRIAAIRNRHVSLGLPDPLTFMPRVSLALEGYKRMYGAKERRRPVTVSMLKWIRVGLQRATQPDHAVLWAAILLGFFFLLKVSELLPPEASSPPPNRGIRGCDLEGRLDGLPCSDFSAADELILTTRGSKTDKRNRGEVKNHFRLKDDLCVVAAVAQVQKPFPERFQGEEWLLAWADNRPIRRLELQREIARAAEAHGGAAHHLGSHSLRFGGASALWAAFRESGLVKRWGRWASDCFHGYLWHSRESSRGITAAMTTADLTPVKSMRGKTPPTVRPGQCHVSPLGLVGREVTLPLYSRASLVVVSGHHLKAREEASIS</sequence>
<dbReference type="GO" id="GO:0006310">
    <property type="term" value="P:DNA recombination"/>
    <property type="evidence" value="ECO:0007669"/>
    <property type="project" value="UniProtKB-KW"/>
</dbReference>
<dbReference type="Gene3D" id="1.10.443.10">
    <property type="entry name" value="Intergrase catalytic core"/>
    <property type="match status" value="1"/>
</dbReference>
<reference evidence="3" key="1">
    <citation type="submission" date="2021-02" db="EMBL/GenBank/DDBJ databases">
        <authorList>
            <person name="Dougan E. K."/>
            <person name="Rhodes N."/>
            <person name="Thang M."/>
            <person name="Chan C."/>
        </authorList>
    </citation>
    <scope>NUCLEOTIDE SEQUENCE</scope>
</reference>
<dbReference type="InterPro" id="IPR013762">
    <property type="entry name" value="Integrase-like_cat_sf"/>
</dbReference>
<dbReference type="Gene3D" id="1.10.150.130">
    <property type="match status" value="1"/>
</dbReference>
<proteinExistence type="predicted"/>
<dbReference type="EMBL" id="CAJNNV010032251">
    <property type="protein sequence ID" value="CAE8639430.1"/>
    <property type="molecule type" value="Genomic_DNA"/>
</dbReference>
<dbReference type="InterPro" id="IPR011010">
    <property type="entry name" value="DNA_brk_join_enz"/>
</dbReference>
<protein>
    <recommendedName>
        <fullName evidence="5">Tyr recombinase domain-containing protein</fullName>
    </recommendedName>
</protein>
<organism evidence="3 4">
    <name type="scientific">Polarella glacialis</name>
    <name type="common">Dinoflagellate</name>
    <dbReference type="NCBI Taxonomy" id="89957"/>
    <lineage>
        <taxon>Eukaryota</taxon>
        <taxon>Sar</taxon>
        <taxon>Alveolata</taxon>
        <taxon>Dinophyceae</taxon>
        <taxon>Suessiales</taxon>
        <taxon>Suessiaceae</taxon>
        <taxon>Polarella</taxon>
    </lineage>
</organism>
<dbReference type="GO" id="GO:0003677">
    <property type="term" value="F:DNA binding"/>
    <property type="evidence" value="ECO:0007669"/>
    <property type="project" value="UniProtKB-KW"/>
</dbReference>
<dbReference type="OMA" id="IVRCSAN"/>
<comment type="caution">
    <text evidence="3">The sequence shown here is derived from an EMBL/GenBank/DDBJ whole genome shotgun (WGS) entry which is preliminary data.</text>
</comment>
<evidence type="ECO:0000313" key="4">
    <source>
        <dbReference type="Proteomes" id="UP000654075"/>
    </source>
</evidence>